<accession>A0A0L6UFV0</accession>
<protein>
    <submittedName>
        <fullName evidence="3">Putative signal peptide protein</fullName>
    </submittedName>
</protein>
<reference evidence="3 4" key="1">
    <citation type="submission" date="2015-08" db="EMBL/GenBank/DDBJ databases">
        <title>Next Generation Sequencing and Analysis of the Genome of Puccinia sorghi L Schw, the Causal Agent of Maize Common Rust.</title>
        <authorList>
            <person name="Rochi L."/>
            <person name="Burguener G."/>
            <person name="Darino M."/>
            <person name="Turjanski A."/>
            <person name="Kreff E."/>
            <person name="Dieguez M.J."/>
            <person name="Sacco F."/>
        </authorList>
    </citation>
    <scope>NUCLEOTIDE SEQUENCE [LARGE SCALE GENOMIC DNA]</scope>
    <source>
        <strain evidence="3 4">RO10H11247</strain>
    </source>
</reference>
<keyword evidence="1" id="KW-1133">Transmembrane helix</keyword>
<evidence type="ECO:0000256" key="2">
    <source>
        <dbReference type="SAM" id="SignalP"/>
    </source>
</evidence>
<sequence>MDKRGIVKYSFFFCCFCKFLGVLAQQIPSSFIVFCTGKLSNIQESHFGSVTCLNFVNLLWFTNSNQKITMNHAKPHSPVLPFGKAALFSQMMLISQLWADLEDDYFCVSEPWGGGAAYDSAYFSLQQNMKFLMVRVKLHFNICSHPLIIPQKYNFKGEVINSNIRCFKFQINFRLNFIIKAKTSSIIFMMFLMFSLYKKLTWVILSQLLTCAASNYAKCTWPSLKPAWPMPHSYLAHSQVWVGWAQVPLGRSQAGVPRLQKFMSQLMNPF</sequence>
<keyword evidence="1" id="KW-0472">Membrane</keyword>
<name>A0A0L6UFV0_9BASI</name>
<feature type="transmembrane region" description="Helical" evidence="1">
    <location>
        <begin position="177"/>
        <end position="197"/>
    </location>
</feature>
<keyword evidence="2" id="KW-0732">Signal</keyword>
<evidence type="ECO:0000313" key="3">
    <source>
        <dbReference type="EMBL" id="KNZ47419.1"/>
    </source>
</evidence>
<evidence type="ECO:0000256" key="1">
    <source>
        <dbReference type="SAM" id="Phobius"/>
    </source>
</evidence>
<dbReference type="Proteomes" id="UP000037035">
    <property type="component" value="Unassembled WGS sequence"/>
</dbReference>
<organism evidence="3 4">
    <name type="scientific">Puccinia sorghi</name>
    <dbReference type="NCBI Taxonomy" id="27349"/>
    <lineage>
        <taxon>Eukaryota</taxon>
        <taxon>Fungi</taxon>
        <taxon>Dikarya</taxon>
        <taxon>Basidiomycota</taxon>
        <taxon>Pucciniomycotina</taxon>
        <taxon>Pucciniomycetes</taxon>
        <taxon>Pucciniales</taxon>
        <taxon>Pucciniaceae</taxon>
        <taxon>Puccinia</taxon>
    </lineage>
</organism>
<feature type="chain" id="PRO_5005567895" evidence="2">
    <location>
        <begin position="25"/>
        <end position="270"/>
    </location>
</feature>
<evidence type="ECO:0000313" key="4">
    <source>
        <dbReference type="Proteomes" id="UP000037035"/>
    </source>
</evidence>
<proteinExistence type="predicted"/>
<comment type="caution">
    <text evidence="3">The sequence shown here is derived from an EMBL/GenBank/DDBJ whole genome shotgun (WGS) entry which is preliminary data.</text>
</comment>
<keyword evidence="1" id="KW-0812">Transmembrane</keyword>
<gene>
    <name evidence="3" type="ORF">VP01_6400g1</name>
</gene>
<feature type="signal peptide" evidence="2">
    <location>
        <begin position="1"/>
        <end position="24"/>
    </location>
</feature>
<dbReference type="EMBL" id="LAVV01011720">
    <property type="protein sequence ID" value="KNZ47419.1"/>
    <property type="molecule type" value="Genomic_DNA"/>
</dbReference>
<dbReference type="VEuPathDB" id="FungiDB:VP01_6400g1"/>
<dbReference type="AlphaFoldDB" id="A0A0L6UFV0"/>
<keyword evidence="4" id="KW-1185">Reference proteome</keyword>